<dbReference type="HOGENOM" id="CLU_896294_0_0_4"/>
<protein>
    <submittedName>
        <fullName evidence="2">Uncharacterized protein</fullName>
    </submittedName>
</protein>
<dbReference type="AlphaFoldDB" id="Q7NPS7"/>
<accession>Q7NPS7</accession>
<keyword evidence="3" id="KW-1185">Reference proteome</keyword>
<evidence type="ECO:0000313" key="3">
    <source>
        <dbReference type="Proteomes" id="UP000001424"/>
    </source>
</evidence>
<evidence type="ECO:0000313" key="2">
    <source>
        <dbReference type="EMBL" id="AAQ64049.1"/>
    </source>
</evidence>
<name>Q7NPS7_CHRVO</name>
<feature type="region of interest" description="Disordered" evidence="1">
    <location>
        <begin position="286"/>
        <end position="310"/>
    </location>
</feature>
<dbReference type="EMBL" id="AE016825">
    <property type="protein sequence ID" value="AAQ64049.1"/>
    <property type="molecule type" value="Genomic_DNA"/>
</dbReference>
<organism evidence="2 3">
    <name type="scientific">Chromobacterium violaceum (strain ATCC 12472 / DSM 30191 / JCM 1249 / CCUG 213 / NBRC 12614 / NCIMB 9131 / NCTC 9757 / MK)</name>
    <dbReference type="NCBI Taxonomy" id="243365"/>
    <lineage>
        <taxon>Bacteria</taxon>
        <taxon>Pseudomonadati</taxon>
        <taxon>Pseudomonadota</taxon>
        <taxon>Betaproteobacteria</taxon>
        <taxon>Neisseriales</taxon>
        <taxon>Chromobacteriaceae</taxon>
        <taxon>Chromobacterium</taxon>
    </lineage>
</organism>
<gene>
    <name evidence="2" type="ordered locus">CV_1676</name>
</gene>
<sequence length="310" mass="34182">MRLRVQLPADLLQQLALQLVQLRYPEPGGAEPVVRRLALHRAGAARQHRIPHGLELPAAVHRRLQRGLVAAVLPVLRAAQLLLRHHAADQPEIGDAEAADGQHAGHQAAAAAGELLLAVHRRPLQQQRLRFGRLGIEQRDDARQLLDHVRIAVELRSGRDMAGVDVAPQLVQLILRRHAMGEIGAQAVGLVVLRLGAQPLQHLVRRRARLHQLRGQRLVAAQVAVPQPALYLQLLDQLADHLDIGAEHLVAVQLLQQLTLVPGVAYCHAGQRQHQRRDQQHQFVGNRETNPHIRHPPRAGTLPTIGEAGS</sequence>
<reference evidence="2 3" key="1">
    <citation type="journal article" date="2003" name="Proc. Natl. Acad. Sci. U.S.A.">
        <title>The complete genome sequence of Chromobacterium violaceum reveals remarkable and exploitable bacterial adaptability.</title>
        <authorList>
            <person name="Vasconcelos A.T.R."/>
            <person name="de Almeida D.F."/>
            <person name="Almeida F.C."/>
            <person name="de Almeida L.G.P."/>
            <person name="de Almeida R."/>
            <person name="Goncalves J.A.A."/>
            <person name="Andrade E.M."/>
            <person name="Antonio R.V."/>
            <person name="Araripe J."/>
            <person name="de Araujo M.F.F."/>
            <person name="Filho S.A."/>
            <person name="Azevedo V."/>
            <person name="Batista A.J."/>
            <person name="Bataus L.A.M."/>
            <person name="Batista J.S."/>
            <person name="Belo A."/>
            <person name="vander Berg C."/>
            <person name="Blamey J."/>
            <person name="Bogo M."/>
            <person name="Bonato S."/>
            <person name="Bordignon J."/>
            <person name="Brito C.A."/>
            <person name="Brocchi M."/>
            <person name="Burity H.A."/>
            <person name="Camargo A.A."/>
            <person name="Cardoso D.D.P."/>
            <person name="Carneiro N.P."/>
            <person name="Carraro D.M."/>
            <person name="Carvalho C.M.B."/>
            <person name="Cascardo J.C.M."/>
            <person name="Cavada B.S."/>
            <person name="Chueire L.M.O."/>
            <person name="Pasa T.B.C."/>
            <person name="Duran N."/>
            <person name="Fagundes N."/>
            <person name="Falcao C.L."/>
            <person name="Fantinatti F."/>
            <person name="Farias I.P."/>
            <person name="Felipe M.S.S."/>
            <person name="Ferrari L.P."/>
            <person name="Ferro J.A."/>
            <person name="Ferro M.I.T."/>
            <person name="Franco G.R."/>
            <person name="Freitas N.S.A."/>
            <person name="Furlan L.R."/>
            <person name="Gazzinelli R.T."/>
            <person name="Gomes E.A."/>
            <person name="Goncalves P.R."/>
            <person name="Grangeiro T.B."/>
            <person name="Grattapaglia D."/>
            <person name="Grisard E.C."/>
            <person name="Guimaraes C.T."/>
            <person name="Hanna E.S."/>
            <person name="Hungria M."/>
            <person name="Jardim S.N."/>
            <person name="Laurino J."/>
            <person name="Leoi L.C.T."/>
            <person name="Fassarella L."/>
            <person name="Lima A."/>
            <person name="Loureiro M.F."/>
            <person name="Lyra M.C.P."/>
            <person name="Macedo M."/>
            <person name="Madeira H.M.F."/>
            <person name="Manfio G.P."/>
            <person name="Maranhao A.Q."/>
            <person name="Martins W.S."/>
            <person name="di Mauro S.M.Z."/>
            <person name="de Medeiros S.R.B."/>
            <person name="Meissner R.D.V."/>
            <person name="Menck C.F.M."/>
            <person name="Moreira M.A.M."/>
            <person name="Nascimento F.F."/>
            <person name="Nicolas M.F."/>
            <person name="Oliveira J.G."/>
            <person name="Oliveira S.C."/>
            <person name="Paixao R.F.C."/>
            <person name="Parente J.A."/>
            <person name="Pedrosa F.O."/>
            <person name="Pena S.J.D."/>
            <person name="Perreira J.O."/>
            <person name="Perreira M."/>
            <person name="Pinto L.S.R.C."/>
            <person name="Pinto L.S."/>
            <person name="Porto J.I.R."/>
            <person name="Potrich D.P."/>
            <person name="Neto C.E.R."/>
            <person name="Reis A.M.M."/>
            <person name="Rigo L.U."/>
            <person name="Rondinelli E."/>
            <person name="dos Santos E.B.P."/>
            <person name="Santos F.R."/>
            <person name="Schneider M.P.C."/>
            <person name="Seuanez H.N."/>
            <person name="Silva A.M.R."/>
            <person name="da Silva A.L.C."/>
            <person name="Silva D.W."/>
            <person name="Silva R."/>
            <person name="Simoes I.C."/>
            <person name="Simon D."/>
            <person name="Soares C.M.A."/>
            <person name="Soares R.B.A."/>
            <person name="Souza E.M."/>
            <person name="Souza K.R.L."/>
            <person name="Souza R.C."/>
            <person name="Steffens M.B.R."/>
            <person name="Steindel M."/>
            <person name="Teixeira S.R."/>
            <person name="Urmenyi T."/>
            <person name="Vettore A."/>
            <person name="Wassem R."/>
            <person name="Zaha A."/>
            <person name="Simpson A.J.G."/>
        </authorList>
    </citation>
    <scope>NUCLEOTIDE SEQUENCE [LARGE SCALE GENOMIC DNA]</scope>
    <source>
        <strain evidence="3">ATCC 12472 / DSM 30191 / JCM 1249 / NBRC 12614 / NCIMB 9131 / NCTC 9757</strain>
    </source>
</reference>
<dbReference type="KEGG" id="cvi:CV_1676"/>
<proteinExistence type="predicted"/>
<evidence type="ECO:0000256" key="1">
    <source>
        <dbReference type="SAM" id="MobiDB-lite"/>
    </source>
</evidence>
<dbReference type="Proteomes" id="UP000001424">
    <property type="component" value="Chromosome"/>
</dbReference>